<dbReference type="Gene3D" id="2.60.40.1970">
    <property type="entry name" value="YEATS domain"/>
    <property type="match status" value="1"/>
</dbReference>
<dbReference type="GO" id="GO:0005634">
    <property type="term" value="C:nucleus"/>
    <property type="evidence" value="ECO:0007669"/>
    <property type="project" value="UniProtKB-SubCell"/>
</dbReference>
<dbReference type="Proteomes" id="UP001214638">
    <property type="component" value="Unassembled WGS sequence"/>
</dbReference>
<feature type="compositionally biased region" description="Basic and acidic residues" evidence="5">
    <location>
        <begin position="245"/>
        <end position="263"/>
    </location>
</feature>
<dbReference type="PROSITE" id="PS51037">
    <property type="entry name" value="YEATS"/>
    <property type="match status" value="1"/>
</dbReference>
<organism evidence="7 8">
    <name type="scientific">Babesia duncani</name>
    <dbReference type="NCBI Taxonomy" id="323732"/>
    <lineage>
        <taxon>Eukaryota</taxon>
        <taxon>Sar</taxon>
        <taxon>Alveolata</taxon>
        <taxon>Apicomplexa</taxon>
        <taxon>Aconoidasida</taxon>
        <taxon>Piroplasmida</taxon>
        <taxon>Babesiidae</taxon>
        <taxon>Babesia</taxon>
    </lineage>
</organism>
<accession>A0AAD9PKJ7</accession>
<sequence>MSNNKRLNLKIGKRIVVGTYAFPLNQLEKKRYGSMTHRWVCLLRSLDNENMTHYVKRVQFDLDPSFLNPKRVISTMPYEINEVGWGEFFIGVKIFFVDESLEPMQLQHLLRLHAADNSTIPTNAVNETHDEIIFNEPYAWFYEKLLCSSNDKLPPNQYKEYFWETEVLEREAMSRYVCCQSYFQNETYRLLSEATALCKQIQYLQERYMLNPPKLNQRHGKERHVHKLTDSTHSQSPSHSSKHTQGSEELNKSDETSKEESKPSYESAHSTPKRQLLSQKSPKTLRSNSKLTNEDLLDNGTEVEIIA</sequence>
<dbReference type="PANTHER" id="PTHR47573">
    <property type="entry name" value="PROTEIN AF-9 HOMOLOG"/>
    <property type="match status" value="1"/>
</dbReference>
<dbReference type="InterPro" id="IPR055129">
    <property type="entry name" value="YEATS_dom"/>
</dbReference>
<dbReference type="RefSeq" id="XP_067803271.1">
    <property type="nucleotide sequence ID" value="XM_067946707.1"/>
</dbReference>
<feature type="compositionally biased region" description="Polar residues" evidence="5">
    <location>
        <begin position="276"/>
        <end position="291"/>
    </location>
</feature>
<keyword evidence="8" id="KW-1185">Reference proteome</keyword>
<feature type="region of interest" description="Disordered" evidence="5">
    <location>
        <begin position="214"/>
        <end position="307"/>
    </location>
</feature>
<gene>
    <name evidence="7" type="ORF">BdWA1_001675</name>
</gene>
<evidence type="ECO:0000256" key="3">
    <source>
        <dbReference type="ARBA" id="ARBA00023242"/>
    </source>
</evidence>
<evidence type="ECO:0000313" key="8">
    <source>
        <dbReference type="Proteomes" id="UP001214638"/>
    </source>
</evidence>
<keyword evidence="2" id="KW-0804">Transcription</keyword>
<dbReference type="EMBL" id="JALLKP010000002">
    <property type="protein sequence ID" value="KAK2196429.1"/>
    <property type="molecule type" value="Genomic_DNA"/>
</dbReference>
<dbReference type="CDD" id="cd16887">
    <property type="entry name" value="YEATS"/>
    <property type="match status" value="1"/>
</dbReference>
<evidence type="ECO:0000256" key="2">
    <source>
        <dbReference type="ARBA" id="ARBA00023163"/>
    </source>
</evidence>
<dbReference type="GO" id="GO:0006355">
    <property type="term" value="P:regulation of DNA-templated transcription"/>
    <property type="evidence" value="ECO:0007669"/>
    <property type="project" value="InterPro"/>
</dbReference>
<evidence type="ECO:0000256" key="1">
    <source>
        <dbReference type="ARBA" id="ARBA00023015"/>
    </source>
</evidence>
<dbReference type="GeneID" id="94335973"/>
<proteinExistence type="predicted"/>
<dbReference type="InterPro" id="IPR038704">
    <property type="entry name" value="YEAST_sf"/>
</dbReference>
<evidence type="ECO:0000256" key="4">
    <source>
        <dbReference type="PROSITE-ProRule" id="PRU00376"/>
    </source>
</evidence>
<reference evidence="7" key="1">
    <citation type="journal article" date="2023" name="Nat. Microbiol.">
        <title>Babesia duncani multi-omics identifies virulence factors and drug targets.</title>
        <authorList>
            <person name="Singh P."/>
            <person name="Lonardi S."/>
            <person name="Liang Q."/>
            <person name="Vydyam P."/>
            <person name="Khabirova E."/>
            <person name="Fang T."/>
            <person name="Gihaz S."/>
            <person name="Thekkiniath J."/>
            <person name="Munshi M."/>
            <person name="Abel S."/>
            <person name="Ciampossin L."/>
            <person name="Batugedara G."/>
            <person name="Gupta M."/>
            <person name="Lu X.M."/>
            <person name="Lenz T."/>
            <person name="Chakravarty S."/>
            <person name="Cornillot E."/>
            <person name="Hu Y."/>
            <person name="Ma W."/>
            <person name="Gonzalez L.M."/>
            <person name="Sanchez S."/>
            <person name="Estrada K."/>
            <person name="Sanchez-Flores A."/>
            <person name="Montero E."/>
            <person name="Harb O.S."/>
            <person name="Le Roch K.G."/>
            <person name="Mamoun C.B."/>
        </authorList>
    </citation>
    <scope>NUCLEOTIDE SEQUENCE</scope>
    <source>
        <strain evidence="7">WA1</strain>
    </source>
</reference>
<evidence type="ECO:0000313" key="7">
    <source>
        <dbReference type="EMBL" id="KAK2196429.1"/>
    </source>
</evidence>
<comment type="caution">
    <text evidence="7">The sequence shown here is derived from an EMBL/GenBank/DDBJ whole genome shotgun (WGS) entry which is preliminary data.</text>
</comment>
<dbReference type="KEGG" id="bdw:94335973"/>
<dbReference type="Pfam" id="PF03366">
    <property type="entry name" value="YEATS"/>
    <property type="match status" value="1"/>
</dbReference>
<comment type="subcellular location">
    <subcellularLocation>
        <location evidence="4">Nucleus</location>
    </subcellularLocation>
</comment>
<feature type="domain" description="YEATS" evidence="6">
    <location>
        <begin position="5"/>
        <end position="148"/>
    </location>
</feature>
<dbReference type="PANTHER" id="PTHR47573:SF1">
    <property type="entry name" value="PROTEIN AF-9 HOMOLOG"/>
    <property type="match status" value="1"/>
</dbReference>
<dbReference type="InterPro" id="IPR005033">
    <property type="entry name" value="YEATS"/>
</dbReference>
<keyword evidence="1" id="KW-0805">Transcription regulation</keyword>
<evidence type="ECO:0000259" key="6">
    <source>
        <dbReference type="PROSITE" id="PS51037"/>
    </source>
</evidence>
<protein>
    <submittedName>
        <fullName evidence="7">Bifunctional YEATS/YEATS superfamily</fullName>
    </submittedName>
</protein>
<name>A0AAD9PKJ7_9APIC</name>
<feature type="compositionally biased region" description="Basic residues" evidence="5">
    <location>
        <begin position="216"/>
        <end position="226"/>
    </location>
</feature>
<evidence type="ECO:0000256" key="5">
    <source>
        <dbReference type="SAM" id="MobiDB-lite"/>
    </source>
</evidence>
<dbReference type="AlphaFoldDB" id="A0AAD9PKJ7"/>
<keyword evidence="3 4" id="KW-0539">Nucleus</keyword>